<evidence type="ECO:0000256" key="1">
    <source>
        <dbReference type="ARBA" id="ARBA00022692"/>
    </source>
</evidence>
<feature type="transmembrane region" description="Helical" evidence="4">
    <location>
        <begin position="107"/>
        <end position="129"/>
    </location>
</feature>
<dbReference type="Gene3D" id="1.20.1250.20">
    <property type="entry name" value="MFS general substrate transporter like domains"/>
    <property type="match status" value="1"/>
</dbReference>
<comment type="caution">
    <text evidence="5">The sequence shown here is derived from an EMBL/GenBank/DDBJ whole genome shotgun (WGS) entry which is preliminary data.</text>
</comment>
<evidence type="ECO:0000313" key="5">
    <source>
        <dbReference type="EMBL" id="MFD1508251.1"/>
    </source>
</evidence>
<feature type="transmembrane region" description="Helical" evidence="4">
    <location>
        <begin position="243"/>
        <end position="261"/>
    </location>
</feature>
<feature type="transmembrane region" description="Helical" evidence="4">
    <location>
        <begin position="12"/>
        <end position="35"/>
    </location>
</feature>
<dbReference type="InterPro" id="IPR036259">
    <property type="entry name" value="MFS_trans_sf"/>
</dbReference>
<keyword evidence="2 4" id="KW-1133">Transmembrane helix</keyword>
<feature type="transmembrane region" description="Helical" evidence="4">
    <location>
        <begin position="47"/>
        <end position="67"/>
    </location>
</feature>
<dbReference type="SUPFAM" id="SSF103473">
    <property type="entry name" value="MFS general substrate transporter"/>
    <property type="match status" value="1"/>
</dbReference>
<keyword evidence="1 4" id="KW-0812">Transmembrane</keyword>
<evidence type="ECO:0000256" key="3">
    <source>
        <dbReference type="ARBA" id="ARBA00023136"/>
    </source>
</evidence>
<keyword evidence="6" id="KW-1185">Reference proteome</keyword>
<feature type="transmembrane region" description="Helical" evidence="4">
    <location>
        <begin position="273"/>
        <end position="299"/>
    </location>
</feature>
<dbReference type="Pfam" id="PF07690">
    <property type="entry name" value="MFS_1"/>
    <property type="match status" value="1"/>
</dbReference>
<evidence type="ECO:0000256" key="4">
    <source>
        <dbReference type="SAM" id="Phobius"/>
    </source>
</evidence>
<keyword evidence="3 4" id="KW-0472">Membrane</keyword>
<accession>A0ABW4ECR5</accession>
<gene>
    <name evidence="5" type="ORF">ACFTOW_02385</name>
</gene>
<evidence type="ECO:0000313" key="6">
    <source>
        <dbReference type="Proteomes" id="UP001597186"/>
    </source>
</evidence>
<name>A0ABW4ECR5_9RHOB</name>
<dbReference type="EMBL" id="JBHUDD010000027">
    <property type="protein sequence ID" value="MFD1508251.1"/>
    <property type="molecule type" value="Genomic_DNA"/>
</dbReference>
<sequence>MLCRRGARLMWAVLALGVTQILGYGALYYAFPILVPHVAATFEQPETVLYVVFSVGLLLGGFTAPVLGRAMDRFGAPRVMVWGSAAVALALIGVALAPVFWLWAGAVLLIEAISVAVLYDAAFAALVRLRGPGARRDITRLTLIAGFASTLFWPLTTALVDLWGWRGAYAAFAVLHGGIALPLHLWLARVPPEVEDATAPKPRAPEFPPLPPALRQPAFIAVAASFALSGALIAGFGVHMVPILTAVGLGTQAVAVGMLVGPAQVSIRLIDALFWRGLHPVSVALVSGLALPVAVLGLLAGLPVLVAGAGFAMLFGVGQGLASIVRGSVPLALFGSVGYGARLGNLALLRTLASAGAPAGMAALIAVLGVQGALWAALWLGLVAVLPLIWLRLVMARAGVLAPVL</sequence>
<feature type="transmembrane region" description="Helical" evidence="4">
    <location>
        <begin position="218"/>
        <end position="237"/>
    </location>
</feature>
<protein>
    <submittedName>
        <fullName evidence="5">MFS transporter</fullName>
    </submittedName>
</protein>
<proteinExistence type="predicted"/>
<feature type="transmembrane region" description="Helical" evidence="4">
    <location>
        <begin position="346"/>
        <end position="367"/>
    </location>
</feature>
<feature type="transmembrane region" description="Helical" evidence="4">
    <location>
        <begin position="169"/>
        <end position="187"/>
    </location>
</feature>
<evidence type="ECO:0000256" key="2">
    <source>
        <dbReference type="ARBA" id="ARBA00022989"/>
    </source>
</evidence>
<dbReference type="InterPro" id="IPR011701">
    <property type="entry name" value="MFS"/>
</dbReference>
<reference evidence="6" key="1">
    <citation type="journal article" date="2019" name="Int. J. Syst. Evol. Microbiol.">
        <title>The Global Catalogue of Microorganisms (GCM) 10K type strain sequencing project: providing services to taxonomists for standard genome sequencing and annotation.</title>
        <authorList>
            <consortium name="The Broad Institute Genomics Platform"/>
            <consortium name="The Broad Institute Genome Sequencing Center for Infectious Disease"/>
            <person name="Wu L."/>
            <person name="Ma J."/>
        </authorList>
    </citation>
    <scope>NUCLEOTIDE SEQUENCE [LARGE SCALE GENOMIC DNA]</scope>
    <source>
        <strain evidence="6">CGMCC 1.12477</strain>
    </source>
</reference>
<organism evidence="5 6">
    <name type="scientific">Lacimonas salitolerans</name>
    <dbReference type="NCBI Taxonomy" id="1323750"/>
    <lineage>
        <taxon>Bacteria</taxon>
        <taxon>Pseudomonadati</taxon>
        <taxon>Pseudomonadota</taxon>
        <taxon>Alphaproteobacteria</taxon>
        <taxon>Rhodobacterales</taxon>
        <taxon>Paracoccaceae</taxon>
        <taxon>Lacimonas</taxon>
    </lineage>
</organism>
<feature type="transmembrane region" description="Helical" evidence="4">
    <location>
        <begin position="79"/>
        <end position="101"/>
    </location>
</feature>
<feature type="transmembrane region" description="Helical" evidence="4">
    <location>
        <begin position="141"/>
        <end position="163"/>
    </location>
</feature>
<feature type="transmembrane region" description="Helical" evidence="4">
    <location>
        <begin position="373"/>
        <end position="391"/>
    </location>
</feature>
<dbReference type="RefSeq" id="WP_379912690.1">
    <property type="nucleotide sequence ID" value="NZ_JBHUDD010000027.1"/>
</dbReference>
<dbReference type="Proteomes" id="UP001597186">
    <property type="component" value="Unassembled WGS sequence"/>
</dbReference>